<gene>
    <name evidence="2" type="ORF">EVAR_5452_1</name>
</gene>
<dbReference type="EMBL" id="BGZK01000043">
    <property type="protein sequence ID" value="GBP10872.1"/>
    <property type="molecule type" value="Genomic_DNA"/>
</dbReference>
<feature type="region of interest" description="Disordered" evidence="1">
    <location>
        <begin position="111"/>
        <end position="145"/>
    </location>
</feature>
<accession>A0A4C1T8W6</accession>
<evidence type="ECO:0000313" key="2">
    <source>
        <dbReference type="EMBL" id="GBP10872.1"/>
    </source>
</evidence>
<proteinExistence type="predicted"/>
<feature type="compositionally biased region" description="Basic and acidic residues" evidence="1">
    <location>
        <begin position="122"/>
        <end position="145"/>
    </location>
</feature>
<dbReference type="AlphaFoldDB" id="A0A4C1T8W6"/>
<reference evidence="2 3" key="1">
    <citation type="journal article" date="2019" name="Commun. Biol.">
        <title>The bagworm genome reveals a unique fibroin gene that provides high tensile strength.</title>
        <authorList>
            <person name="Kono N."/>
            <person name="Nakamura H."/>
            <person name="Ohtoshi R."/>
            <person name="Tomita M."/>
            <person name="Numata K."/>
            <person name="Arakawa K."/>
        </authorList>
    </citation>
    <scope>NUCLEOTIDE SEQUENCE [LARGE SCALE GENOMIC DNA]</scope>
</reference>
<comment type="caution">
    <text evidence="2">The sequence shown here is derived from an EMBL/GenBank/DDBJ whole genome shotgun (WGS) entry which is preliminary data.</text>
</comment>
<sequence>MTRWPSLAKFSPSAAGVVESLGQREQRVDEVGVSFPVSESSSGPVVLHLLTPPSSPHFPLYQRIPICVTYRIPTQKAGNTVVARVTRRVRAYLWAVMTTWCHRRPCIPTRHEHQKVGTKPESGLDRDEIKDEERDRNHDEHILTS</sequence>
<evidence type="ECO:0000256" key="1">
    <source>
        <dbReference type="SAM" id="MobiDB-lite"/>
    </source>
</evidence>
<keyword evidence="3" id="KW-1185">Reference proteome</keyword>
<organism evidence="2 3">
    <name type="scientific">Eumeta variegata</name>
    <name type="common">Bagworm moth</name>
    <name type="synonym">Eumeta japonica</name>
    <dbReference type="NCBI Taxonomy" id="151549"/>
    <lineage>
        <taxon>Eukaryota</taxon>
        <taxon>Metazoa</taxon>
        <taxon>Ecdysozoa</taxon>
        <taxon>Arthropoda</taxon>
        <taxon>Hexapoda</taxon>
        <taxon>Insecta</taxon>
        <taxon>Pterygota</taxon>
        <taxon>Neoptera</taxon>
        <taxon>Endopterygota</taxon>
        <taxon>Lepidoptera</taxon>
        <taxon>Glossata</taxon>
        <taxon>Ditrysia</taxon>
        <taxon>Tineoidea</taxon>
        <taxon>Psychidae</taxon>
        <taxon>Oiketicinae</taxon>
        <taxon>Eumeta</taxon>
    </lineage>
</organism>
<evidence type="ECO:0000313" key="3">
    <source>
        <dbReference type="Proteomes" id="UP000299102"/>
    </source>
</evidence>
<name>A0A4C1T8W6_EUMVA</name>
<protein>
    <submittedName>
        <fullName evidence="2">Uncharacterized protein</fullName>
    </submittedName>
</protein>
<dbReference type="Proteomes" id="UP000299102">
    <property type="component" value="Unassembled WGS sequence"/>
</dbReference>